<name>A0A3P3QBA4_9GAMM</name>
<protein>
    <submittedName>
        <fullName evidence="2">Uncharacterized protein</fullName>
    </submittedName>
</protein>
<accession>A0A3P3QBA4</accession>
<proteinExistence type="predicted"/>
<dbReference type="EMBL" id="RRCF01000008">
    <property type="protein sequence ID" value="RRJ18481.1"/>
    <property type="molecule type" value="Genomic_DNA"/>
</dbReference>
<evidence type="ECO:0000313" key="3">
    <source>
        <dbReference type="Proteomes" id="UP000276260"/>
    </source>
</evidence>
<dbReference type="OrthoDB" id="1492478at2"/>
<comment type="caution">
    <text evidence="2">The sequence shown here is derived from an EMBL/GenBank/DDBJ whole genome shotgun (WGS) entry which is preliminary data.</text>
</comment>
<keyword evidence="3" id="KW-1185">Reference proteome</keyword>
<feature type="chain" id="PRO_5018747229" evidence="1">
    <location>
        <begin position="24"/>
        <end position="269"/>
    </location>
</feature>
<dbReference type="Proteomes" id="UP000276260">
    <property type="component" value="Unassembled WGS sequence"/>
</dbReference>
<keyword evidence="1" id="KW-0732">Signal</keyword>
<dbReference type="RefSeq" id="WP_046520887.1">
    <property type="nucleotide sequence ID" value="NZ_LAVS01000087.1"/>
</dbReference>
<feature type="signal peptide" evidence="1">
    <location>
        <begin position="1"/>
        <end position="23"/>
    </location>
</feature>
<reference evidence="2 3" key="1">
    <citation type="submission" date="2018-11" db="EMBL/GenBank/DDBJ databases">
        <title>Draft genome analysis of Rheinheimera mesophila isolated from an industrial waste site.</title>
        <authorList>
            <person name="Yu Q."/>
            <person name="Qi Y."/>
            <person name="Zhang H."/>
            <person name="Lu Y."/>
            <person name="Pu J."/>
        </authorList>
    </citation>
    <scope>NUCLEOTIDE SEQUENCE [LARGE SCALE GENOMIC DNA]</scope>
    <source>
        <strain evidence="2 3">IITR13</strain>
    </source>
</reference>
<organism evidence="2 3">
    <name type="scientific">Rheinheimera mesophila</name>
    <dbReference type="NCBI Taxonomy" id="1547515"/>
    <lineage>
        <taxon>Bacteria</taxon>
        <taxon>Pseudomonadati</taxon>
        <taxon>Pseudomonadota</taxon>
        <taxon>Gammaproteobacteria</taxon>
        <taxon>Chromatiales</taxon>
        <taxon>Chromatiaceae</taxon>
        <taxon>Rheinheimera</taxon>
    </lineage>
</organism>
<sequence length="269" mass="29331">MNLWHKLMAVALLSSLPWTQSTAQTHSDSGQLTLSYSDGRPATQGLEQVNQVLKSVGVRVSTVAIPPQAKAVIAQAKQRALSQQESEQLLAHFALHRGELLEQIRLAGREAAAPRGGFLSTSEKGVAPYPKVYDMKAMTPELVHYLQKKFGKLHVNSADNGVGIDEVMTIVSGGAWTWFFVLPDNTTAKLTLGYVPADGEAWRISYPGLVPHGGFFDAPYGLVVAYAHGPEHFVMRYEEPAVQGAETLGTNPWINFNAEKPELLTQITP</sequence>
<gene>
    <name evidence="2" type="ORF">EIK76_17140</name>
</gene>
<evidence type="ECO:0000313" key="2">
    <source>
        <dbReference type="EMBL" id="RRJ18481.1"/>
    </source>
</evidence>
<evidence type="ECO:0000256" key="1">
    <source>
        <dbReference type="SAM" id="SignalP"/>
    </source>
</evidence>
<dbReference type="AlphaFoldDB" id="A0A3P3QBA4"/>